<dbReference type="AlphaFoldDB" id="A0A941DAW1"/>
<gene>
    <name evidence="2" type="ORF">KDM92_01785</name>
</gene>
<evidence type="ECO:0000256" key="1">
    <source>
        <dbReference type="ARBA" id="ARBA00010645"/>
    </source>
</evidence>
<name>A0A941DAW1_9BURK</name>
<dbReference type="InterPro" id="IPR005346">
    <property type="entry name" value="RnfH"/>
</dbReference>
<dbReference type="SUPFAM" id="SSF54285">
    <property type="entry name" value="MoaD/ThiS"/>
    <property type="match status" value="1"/>
</dbReference>
<dbReference type="InterPro" id="IPR016155">
    <property type="entry name" value="Mopterin_synth/thiamin_S_b"/>
</dbReference>
<dbReference type="InterPro" id="IPR037021">
    <property type="entry name" value="RnfH_sf"/>
</dbReference>
<dbReference type="Proteomes" id="UP000680158">
    <property type="component" value="Unassembled WGS sequence"/>
</dbReference>
<comment type="caution">
    <text evidence="2">The sequence shown here is derived from an EMBL/GenBank/DDBJ whole genome shotgun (WGS) entry which is preliminary data.</text>
</comment>
<accession>A0A941DAW1</accession>
<dbReference type="RefSeq" id="WP_212682744.1">
    <property type="nucleotide sequence ID" value="NZ_JAGSPM010000001.1"/>
</dbReference>
<organism evidence="2 3">
    <name type="scientific">Undibacterium baiyunense</name>
    <dbReference type="NCBI Taxonomy" id="2828731"/>
    <lineage>
        <taxon>Bacteria</taxon>
        <taxon>Pseudomonadati</taxon>
        <taxon>Pseudomonadota</taxon>
        <taxon>Betaproteobacteria</taxon>
        <taxon>Burkholderiales</taxon>
        <taxon>Oxalobacteraceae</taxon>
        <taxon>Undibacterium</taxon>
    </lineage>
</organism>
<evidence type="ECO:0000313" key="2">
    <source>
        <dbReference type="EMBL" id="MBR7745299.1"/>
    </source>
</evidence>
<comment type="similarity">
    <text evidence="1">Belongs to the UPF0125 (RnfH) family.</text>
</comment>
<protein>
    <submittedName>
        <fullName evidence="2">RnfH family protein</fullName>
    </submittedName>
</protein>
<dbReference type="Gene3D" id="3.10.20.280">
    <property type="entry name" value="RnfH-like"/>
    <property type="match status" value="1"/>
</dbReference>
<dbReference type="EMBL" id="JAGSPM010000001">
    <property type="protein sequence ID" value="MBR7745299.1"/>
    <property type="molecule type" value="Genomic_DNA"/>
</dbReference>
<dbReference type="Pfam" id="PF03658">
    <property type="entry name" value="Ub-RnfH"/>
    <property type="match status" value="1"/>
</dbReference>
<sequence>MDKQFMQRIKIELCYALPNASPVLIPLLVESGTKPQQVMAYLSAPQLNDVQSLLQNHSVWAVFGKKKNADYCLLEGDRLELCRPLIADPMSARRLRAKREHKSGKM</sequence>
<evidence type="ECO:0000313" key="3">
    <source>
        <dbReference type="Proteomes" id="UP000680158"/>
    </source>
</evidence>
<dbReference type="PANTHER" id="PTHR37483">
    <property type="entry name" value="UPF0125 PROTEIN RATB"/>
    <property type="match status" value="1"/>
</dbReference>
<proteinExistence type="inferred from homology"/>
<reference evidence="2 3" key="1">
    <citation type="submission" date="2021-04" db="EMBL/GenBank/DDBJ databases">
        <title>novel species isolated from subtropical streams in China.</title>
        <authorList>
            <person name="Lu H."/>
        </authorList>
    </citation>
    <scope>NUCLEOTIDE SEQUENCE [LARGE SCALE GENOMIC DNA]</scope>
    <source>
        <strain evidence="2 3">BYS107W</strain>
    </source>
</reference>
<keyword evidence="3" id="KW-1185">Reference proteome</keyword>
<dbReference type="PANTHER" id="PTHR37483:SF1">
    <property type="entry name" value="UPF0125 PROTEIN RATB"/>
    <property type="match status" value="1"/>
</dbReference>